<organism evidence="11">
    <name type="scientific">Lacticaseibacillus rhamnosus</name>
    <name type="common">Lactobacillus rhamnosus</name>
    <dbReference type="NCBI Taxonomy" id="47715"/>
    <lineage>
        <taxon>Bacteria</taxon>
        <taxon>Bacillati</taxon>
        <taxon>Bacillota</taxon>
        <taxon>Bacilli</taxon>
        <taxon>Lactobacillales</taxon>
        <taxon>Lactobacillaceae</taxon>
        <taxon>Lacticaseibacillus</taxon>
    </lineage>
</organism>
<dbReference type="Pfam" id="PF00999">
    <property type="entry name" value="Na_H_Exchanger"/>
    <property type="match status" value="1"/>
</dbReference>
<sequence length="100" mass="10587">MESISLLIVLTAALLTPLLMAHFHINSIPTAVAEILVGIILGKSLLGWVHTGGEMQALSELGVTILIFLSGMEIDFSLFKPQPKSDKGPQPANPVVLATV</sequence>
<dbReference type="PANTHER" id="PTHR43562">
    <property type="entry name" value="NAPA-TYPE SODIUM/HYDROGEN ANTIPORTER"/>
    <property type="match status" value="1"/>
</dbReference>
<evidence type="ECO:0000256" key="2">
    <source>
        <dbReference type="ARBA" id="ARBA00005551"/>
    </source>
</evidence>
<evidence type="ECO:0000256" key="5">
    <source>
        <dbReference type="ARBA" id="ARBA00022692"/>
    </source>
</evidence>
<dbReference type="AlphaFoldDB" id="A0A4P8PMH1"/>
<evidence type="ECO:0000256" key="7">
    <source>
        <dbReference type="ARBA" id="ARBA00023065"/>
    </source>
</evidence>
<proteinExistence type="inferred from homology"/>
<keyword evidence="8 9" id="KW-0472">Membrane</keyword>
<keyword evidence="4" id="KW-0050">Antiport</keyword>
<comment type="subcellular location">
    <subcellularLocation>
        <location evidence="1">Membrane</location>
        <topology evidence="1">Multi-pass membrane protein</topology>
    </subcellularLocation>
</comment>
<evidence type="ECO:0000256" key="8">
    <source>
        <dbReference type="ARBA" id="ARBA00023136"/>
    </source>
</evidence>
<keyword evidence="7" id="KW-0406">Ion transport</keyword>
<dbReference type="GO" id="GO:0016020">
    <property type="term" value="C:membrane"/>
    <property type="evidence" value="ECO:0007669"/>
    <property type="project" value="UniProtKB-SubCell"/>
</dbReference>
<keyword evidence="6 9" id="KW-1133">Transmembrane helix</keyword>
<protein>
    <submittedName>
        <fullName evidence="11">Sodium/hydrogen exchanger family protein</fullName>
    </submittedName>
</protein>
<keyword evidence="3" id="KW-0813">Transport</keyword>
<dbReference type="GO" id="GO:0015297">
    <property type="term" value="F:antiporter activity"/>
    <property type="evidence" value="ECO:0007669"/>
    <property type="project" value="UniProtKB-KW"/>
</dbReference>
<evidence type="ECO:0000256" key="9">
    <source>
        <dbReference type="SAM" id="Phobius"/>
    </source>
</evidence>
<accession>A0A4P8PMH1</accession>
<evidence type="ECO:0000259" key="10">
    <source>
        <dbReference type="Pfam" id="PF00999"/>
    </source>
</evidence>
<dbReference type="EMBL" id="MK080150">
    <property type="protein sequence ID" value="QCQ81462.1"/>
    <property type="molecule type" value="Genomic_DNA"/>
</dbReference>
<dbReference type="GO" id="GO:1902600">
    <property type="term" value="P:proton transmembrane transport"/>
    <property type="evidence" value="ECO:0007669"/>
    <property type="project" value="InterPro"/>
</dbReference>
<dbReference type="InterPro" id="IPR038770">
    <property type="entry name" value="Na+/solute_symporter_sf"/>
</dbReference>
<comment type="similarity">
    <text evidence="2">Belongs to the monovalent cation:proton antiporter 2 (CPA2) transporter (TC 2.A.37) family.</text>
</comment>
<keyword evidence="5 9" id="KW-0812">Transmembrane</keyword>
<evidence type="ECO:0000256" key="3">
    <source>
        <dbReference type="ARBA" id="ARBA00022448"/>
    </source>
</evidence>
<feature type="non-terminal residue" evidence="11">
    <location>
        <position position="100"/>
    </location>
</feature>
<evidence type="ECO:0000256" key="6">
    <source>
        <dbReference type="ARBA" id="ARBA00022989"/>
    </source>
</evidence>
<evidence type="ECO:0000256" key="4">
    <source>
        <dbReference type="ARBA" id="ARBA00022449"/>
    </source>
</evidence>
<name>A0A4P8PMH1_LACRH</name>
<dbReference type="PANTHER" id="PTHR43562:SF1">
    <property type="entry name" value="NA(+)_H(+) ANTIPORTER YJBQ-RELATED"/>
    <property type="match status" value="1"/>
</dbReference>
<evidence type="ECO:0000256" key="1">
    <source>
        <dbReference type="ARBA" id="ARBA00004141"/>
    </source>
</evidence>
<evidence type="ECO:0000313" key="11">
    <source>
        <dbReference type="EMBL" id="QCQ81462.1"/>
    </source>
</evidence>
<feature type="domain" description="Cation/H+ exchanger transmembrane" evidence="10">
    <location>
        <begin position="12"/>
        <end position="81"/>
    </location>
</feature>
<feature type="transmembrane region" description="Helical" evidence="9">
    <location>
        <begin position="57"/>
        <end position="79"/>
    </location>
</feature>
<reference evidence="11" key="1">
    <citation type="submission" date="2018-10" db="EMBL/GenBank/DDBJ databases">
        <authorList>
            <person name="Lin J."/>
        </authorList>
    </citation>
    <scope>NUCLEOTIDE SEQUENCE</scope>
    <source>
        <strain evidence="11">LA_00655</strain>
    </source>
</reference>
<dbReference type="InterPro" id="IPR006153">
    <property type="entry name" value="Cation/H_exchanger_TM"/>
</dbReference>
<dbReference type="Gene3D" id="1.20.1530.20">
    <property type="match status" value="1"/>
</dbReference>